<proteinExistence type="predicted"/>
<accession>A0A0A9F725</accession>
<dbReference type="AlphaFoldDB" id="A0A0A9F725"/>
<sequence>MRSNSSPIIDLPRSCIKSCMLSSIEFFVSSFVTKDVSLEYWRNDVPKSSFT</sequence>
<protein>
    <submittedName>
        <fullName evidence="1">Uncharacterized protein</fullName>
    </submittedName>
</protein>
<organism evidence="1">
    <name type="scientific">Arundo donax</name>
    <name type="common">Giant reed</name>
    <name type="synonym">Donax arundinaceus</name>
    <dbReference type="NCBI Taxonomy" id="35708"/>
    <lineage>
        <taxon>Eukaryota</taxon>
        <taxon>Viridiplantae</taxon>
        <taxon>Streptophyta</taxon>
        <taxon>Embryophyta</taxon>
        <taxon>Tracheophyta</taxon>
        <taxon>Spermatophyta</taxon>
        <taxon>Magnoliopsida</taxon>
        <taxon>Liliopsida</taxon>
        <taxon>Poales</taxon>
        <taxon>Poaceae</taxon>
        <taxon>PACMAD clade</taxon>
        <taxon>Arundinoideae</taxon>
        <taxon>Arundineae</taxon>
        <taxon>Arundo</taxon>
    </lineage>
</organism>
<reference evidence="1" key="1">
    <citation type="submission" date="2014-09" db="EMBL/GenBank/DDBJ databases">
        <authorList>
            <person name="Magalhaes I.L.F."/>
            <person name="Oliveira U."/>
            <person name="Santos F.R."/>
            <person name="Vidigal T.H.D.A."/>
            <person name="Brescovit A.D."/>
            <person name="Santos A.J."/>
        </authorList>
    </citation>
    <scope>NUCLEOTIDE SEQUENCE</scope>
    <source>
        <tissue evidence="1">Shoot tissue taken approximately 20 cm above the soil surface</tissue>
    </source>
</reference>
<evidence type="ECO:0000313" key="1">
    <source>
        <dbReference type="EMBL" id="JAE08107.1"/>
    </source>
</evidence>
<name>A0A0A9F725_ARUDO</name>
<dbReference type="EMBL" id="GBRH01189789">
    <property type="protein sequence ID" value="JAE08107.1"/>
    <property type="molecule type" value="Transcribed_RNA"/>
</dbReference>
<reference evidence="1" key="2">
    <citation type="journal article" date="2015" name="Data Brief">
        <title>Shoot transcriptome of the giant reed, Arundo donax.</title>
        <authorList>
            <person name="Barrero R.A."/>
            <person name="Guerrero F.D."/>
            <person name="Moolhuijzen P."/>
            <person name="Goolsby J.A."/>
            <person name="Tidwell J."/>
            <person name="Bellgard S.E."/>
            <person name="Bellgard M.I."/>
        </authorList>
    </citation>
    <scope>NUCLEOTIDE SEQUENCE</scope>
    <source>
        <tissue evidence="1">Shoot tissue taken approximately 20 cm above the soil surface</tissue>
    </source>
</reference>